<dbReference type="GO" id="GO:0005739">
    <property type="term" value="C:mitochondrion"/>
    <property type="evidence" value="ECO:0007669"/>
    <property type="project" value="TreeGrafter"/>
</dbReference>
<keyword evidence="3" id="KW-1185">Reference proteome</keyword>
<dbReference type="InterPro" id="IPR011009">
    <property type="entry name" value="Kinase-like_dom_sf"/>
</dbReference>
<organism evidence="2 3">
    <name type="scientific">Penicillium canariense</name>
    <dbReference type="NCBI Taxonomy" id="189055"/>
    <lineage>
        <taxon>Eukaryota</taxon>
        <taxon>Fungi</taxon>
        <taxon>Dikarya</taxon>
        <taxon>Ascomycota</taxon>
        <taxon>Pezizomycotina</taxon>
        <taxon>Eurotiomycetes</taxon>
        <taxon>Eurotiomycetidae</taxon>
        <taxon>Eurotiales</taxon>
        <taxon>Aspergillaceae</taxon>
        <taxon>Penicillium</taxon>
    </lineage>
</organism>
<feature type="domain" description="Aminoglycoside phosphotransferase" evidence="1">
    <location>
        <begin position="88"/>
        <end position="360"/>
    </location>
</feature>
<dbReference type="PANTHER" id="PTHR36091:SF2">
    <property type="entry name" value="AMINOGLYCOSIDE PHOSPHOTRANSFERASE DOMAIN-CONTAINING PROTEIN"/>
    <property type="match status" value="1"/>
</dbReference>
<evidence type="ECO:0000313" key="3">
    <source>
        <dbReference type="Proteomes" id="UP001149163"/>
    </source>
</evidence>
<dbReference type="EMBL" id="JAPQKN010000001">
    <property type="protein sequence ID" value="KAJ5176270.1"/>
    <property type="molecule type" value="Genomic_DNA"/>
</dbReference>
<gene>
    <name evidence="2" type="ORF">N7482_002147</name>
</gene>
<dbReference type="InterPro" id="IPR002575">
    <property type="entry name" value="Aminoglycoside_PTrfase"/>
</dbReference>
<protein>
    <recommendedName>
        <fullName evidence="1">Aminoglycoside phosphotransferase domain-containing protein</fullName>
    </recommendedName>
</protein>
<evidence type="ECO:0000313" key="2">
    <source>
        <dbReference type="EMBL" id="KAJ5176270.1"/>
    </source>
</evidence>
<sequence>MAKRLLGATPHILYSRTIIPHTRPILARPVSTFQKTPEPCDLFEYTSGRWIYNDNLRQRERRRAFNISELKRLAALAVQQKEADVIEFKKLAEGGFNRSFLITMRDGYQFVARIPYPANEPKFLIVASEVATLDFLRAHGIPVPKVFDYSAVADNSAGTEYIFMEYIQGKNLGDVWYTLSERERRELVARIVQLESRLFSLRFPASGSLYYCNDLPDNYSRVIVPSPGKTDRFCIGPDTSLRLWYGERLHLSVERGPYRDPLAVLTAGAKKEIAYLEKFGRPLQPLQRLRREVYNYQPQSHLEHAVALEKYLQIAPYLIPYDCPALHRPAIRHPDLQPNGIFITDDLDVSGLIDWQHSTILPLFLQCGIPESLQNYGDEISESLQFPALPNNFDELEEIEQFQQTELLRRRQLHYFYVKLTAERNPEHYEALTLHFSTLRQRLFHHASDPWEGDNMTLKADLITLSRKWTDLTRDARTPCPISFPDDELTECLRLERAQSEADEQFQACQEAIGVGHEGWVPLANYDEAKRSERKLKADALDAAETEEEKTIIQENWIFDDFCEEEYM</sequence>
<dbReference type="Proteomes" id="UP001149163">
    <property type="component" value="Unassembled WGS sequence"/>
</dbReference>
<dbReference type="Gene3D" id="3.30.200.20">
    <property type="entry name" value="Phosphorylase Kinase, domain 1"/>
    <property type="match status" value="1"/>
</dbReference>
<name>A0A9W9LU78_9EURO</name>
<reference evidence="2" key="1">
    <citation type="submission" date="2022-11" db="EMBL/GenBank/DDBJ databases">
        <authorList>
            <person name="Petersen C."/>
        </authorList>
    </citation>
    <scope>NUCLEOTIDE SEQUENCE</scope>
    <source>
        <strain evidence="2">IBT 26290</strain>
    </source>
</reference>
<dbReference type="PANTHER" id="PTHR36091">
    <property type="entry name" value="ALTERED INHERITANCE OF MITOCHONDRIA PROTEIN 9, MITOCHONDRIAL"/>
    <property type="match status" value="1"/>
</dbReference>
<dbReference type="GeneID" id="81423448"/>
<dbReference type="AlphaFoldDB" id="A0A9W9LU78"/>
<dbReference type="Pfam" id="PF01636">
    <property type="entry name" value="APH"/>
    <property type="match status" value="1"/>
</dbReference>
<proteinExistence type="predicted"/>
<dbReference type="SUPFAM" id="SSF56112">
    <property type="entry name" value="Protein kinase-like (PK-like)"/>
    <property type="match status" value="1"/>
</dbReference>
<comment type="caution">
    <text evidence="2">The sequence shown here is derived from an EMBL/GenBank/DDBJ whole genome shotgun (WGS) entry which is preliminary data.</text>
</comment>
<accession>A0A9W9LU78</accession>
<evidence type="ECO:0000259" key="1">
    <source>
        <dbReference type="Pfam" id="PF01636"/>
    </source>
</evidence>
<dbReference type="InterPro" id="IPR051035">
    <property type="entry name" value="Mito_inheritance_9"/>
</dbReference>
<dbReference type="RefSeq" id="XP_056547878.1">
    <property type="nucleotide sequence ID" value="XM_056684272.1"/>
</dbReference>
<dbReference type="OrthoDB" id="10003767at2759"/>
<reference evidence="2" key="2">
    <citation type="journal article" date="2023" name="IMA Fungus">
        <title>Comparative genomic study of the Penicillium genus elucidates a diverse pangenome and 15 lateral gene transfer events.</title>
        <authorList>
            <person name="Petersen C."/>
            <person name="Sorensen T."/>
            <person name="Nielsen M.R."/>
            <person name="Sondergaard T.E."/>
            <person name="Sorensen J.L."/>
            <person name="Fitzpatrick D.A."/>
            <person name="Frisvad J.C."/>
            <person name="Nielsen K.L."/>
        </authorList>
    </citation>
    <scope>NUCLEOTIDE SEQUENCE</scope>
    <source>
        <strain evidence="2">IBT 26290</strain>
    </source>
</reference>